<dbReference type="SMART" id="SM00248">
    <property type="entry name" value="ANK"/>
    <property type="match status" value="2"/>
</dbReference>
<keyword evidence="3" id="KW-1185">Reference proteome</keyword>
<name>A0ABR1Y1C2_9PEZI</name>
<evidence type="ECO:0000313" key="3">
    <source>
        <dbReference type="Proteomes" id="UP001456524"/>
    </source>
</evidence>
<dbReference type="PROSITE" id="PS50088">
    <property type="entry name" value="ANK_REPEAT"/>
    <property type="match status" value="1"/>
</dbReference>
<dbReference type="Gene3D" id="1.25.40.20">
    <property type="entry name" value="Ankyrin repeat-containing domain"/>
    <property type="match status" value="1"/>
</dbReference>
<reference evidence="2 3" key="1">
    <citation type="journal article" date="2022" name="G3 (Bethesda)">
        <title>Enemy or ally: a genomic approach to elucidate the lifestyle of Phyllosticta citrichinaensis.</title>
        <authorList>
            <person name="Buijs V.A."/>
            <person name="Groenewald J.Z."/>
            <person name="Haridas S."/>
            <person name="LaButti K.M."/>
            <person name="Lipzen A."/>
            <person name="Martin F.M."/>
            <person name="Barry K."/>
            <person name="Grigoriev I.V."/>
            <person name="Crous P.W."/>
            <person name="Seidl M.F."/>
        </authorList>
    </citation>
    <scope>NUCLEOTIDE SEQUENCE [LARGE SCALE GENOMIC DNA]</scope>
    <source>
        <strain evidence="2 3">CBS 129764</strain>
    </source>
</reference>
<feature type="repeat" description="ANK" evidence="1">
    <location>
        <begin position="61"/>
        <end position="93"/>
    </location>
</feature>
<dbReference type="Pfam" id="PF12796">
    <property type="entry name" value="Ank_2"/>
    <property type="match status" value="1"/>
</dbReference>
<dbReference type="EMBL" id="JBBWUH010000002">
    <property type="protein sequence ID" value="KAK8174986.1"/>
    <property type="molecule type" value="Genomic_DNA"/>
</dbReference>
<dbReference type="SUPFAM" id="SSF48403">
    <property type="entry name" value="Ankyrin repeat"/>
    <property type="match status" value="1"/>
</dbReference>
<comment type="caution">
    <text evidence="2">The sequence shown here is derived from an EMBL/GenBank/DDBJ whole genome shotgun (WGS) entry which is preliminary data.</text>
</comment>
<dbReference type="InterPro" id="IPR036770">
    <property type="entry name" value="Ankyrin_rpt-contain_sf"/>
</dbReference>
<dbReference type="Proteomes" id="UP001456524">
    <property type="component" value="Unassembled WGS sequence"/>
</dbReference>
<gene>
    <name evidence="2" type="ORF">IWX90DRAFT_496633</name>
</gene>
<proteinExistence type="predicted"/>
<sequence>DSLIRRALKYDSKHPKTQKPSADLELWQKISHLFQASLMGKIDAMETLLEYGVDIDANGCPDGSALMAACSTGRLESAQFLVRKGAKLTYVDEHQFRSAFTAANKFPEVLRWLLVECHTQQLKLEDFQACGLETESGLLKPWAGLQELRIPWKGRFPRYNKESSFEHFLRLRKIQEDLQGKVILWTTDPPDIFVAL</sequence>
<organism evidence="2 3">
    <name type="scientific">Phyllosticta citrichinensis</name>
    <dbReference type="NCBI Taxonomy" id="1130410"/>
    <lineage>
        <taxon>Eukaryota</taxon>
        <taxon>Fungi</taxon>
        <taxon>Dikarya</taxon>
        <taxon>Ascomycota</taxon>
        <taxon>Pezizomycotina</taxon>
        <taxon>Dothideomycetes</taxon>
        <taxon>Dothideomycetes incertae sedis</taxon>
        <taxon>Botryosphaeriales</taxon>
        <taxon>Phyllostictaceae</taxon>
        <taxon>Phyllosticta</taxon>
    </lineage>
</organism>
<dbReference type="InterPro" id="IPR002110">
    <property type="entry name" value="Ankyrin_rpt"/>
</dbReference>
<keyword evidence="1" id="KW-0040">ANK repeat</keyword>
<accession>A0ABR1Y1C2</accession>
<feature type="non-terminal residue" evidence="2">
    <location>
        <position position="1"/>
    </location>
</feature>
<evidence type="ECO:0000313" key="2">
    <source>
        <dbReference type="EMBL" id="KAK8174986.1"/>
    </source>
</evidence>
<protein>
    <submittedName>
        <fullName evidence="2">Uncharacterized protein</fullName>
    </submittedName>
</protein>
<evidence type="ECO:0000256" key="1">
    <source>
        <dbReference type="PROSITE-ProRule" id="PRU00023"/>
    </source>
</evidence>